<dbReference type="PANTHER" id="PTHR21600:SF44">
    <property type="entry name" value="RIBOSOMAL LARGE SUBUNIT PSEUDOURIDINE SYNTHASE D"/>
    <property type="match status" value="1"/>
</dbReference>
<dbReference type="FunFam" id="3.30.2350.10:FF:000006">
    <property type="entry name" value="Pseudouridine synthase"/>
    <property type="match status" value="1"/>
</dbReference>
<dbReference type="InterPro" id="IPR006145">
    <property type="entry name" value="PsdUridine_synth_RsuA/RluA"/>
</dbReference>
<dbReference type="EMBL" id="JACBNQ010000007">
    <property type="protein sequence ID" value="NYB74124.1"/>
    <property type="molecule type" value="Genomic_DNA"/>
</dbReference>
<protein>
    <recommendedName>
        <fullName evidence="7">Pseudouridine synthase</fullName>
        <ecNumber evidence="7">5.4.99.-</ecNumber>
    </recommendedName>
</protein>
<sequence length="322" mass="36657">MDDLKTKEYNEIDIDDDGNYDEDEISIVSDVENERIDVYIAGKFTEMSRSSVQKLIVEGMVTVNNKSIKANYKLKKNDEINITIPEPEPLDIIAENIPIDIVYEDDDLAVINKPQGMVVHPAPGHYTKTLVNGLMYHLKNLSSINGVMRPGIVHRLDKNTSGMMLVAKNDKSHNFLAKCLKDHSINRIYYALVEGNIRDDNGVIDAPLGRSEKDRKKRTVTTKNSKNAITNYWVIQRYGKYTLLKLKLQTGRTHQIRVHMRYIGHPVVGDDIYGSKTNKFGLNGQLLHSKSVGFIHPSTGEYMEFDSELPEYFSEVLRKIRG</sequence>
<dbReference type="CDD" id="cd00165">
    <property type="entry name" value="S4"/>
    <property type="match status" value="1"/>
</dbReference>
<keyword evidence="10" id="KW-1185">Reference proteome</keyword>
<evidence type="ECO:0000256" key="7">
    <source>
        <dbReference type="RuleBase" id="RU362028"/>
    </source>
</evidence>
<dbReference type="GO" id="GO:0003723">
    <property type="term" value="F:RNA binding"/>
    <property type="evidence" value="ECO:0007669"/>
    <property type="project" value="UniProtKB-KW"/>
</dbReference>
<evidence type="ECO:0000313" key="9">
    <source>
        <dbReference type="EMBL" id="NYB74124.1"/>
    </source>
</evidence>
<dbReference type="SUPFAM" id="SSF55174">
    <property type="entry name" value="Alpha-L RNA-binding motif"/>
    <property type="match status" value="1"/>
</dbReference>
<dbReference type="GO" id="GO:0000455">
    <property type="term" value="P:enzyme-directed rRNA pseudouridine synthesis"/>
    <property type="evidence" value="ECO:0007669"/>
    <property type="project" value="TreeGrafter"/>
</dbReference>
<evidence type="ECO:0000313" key="10">
    <source>
        <dbReference type="Proteomes" id="UP000611629"/>
    </source>
</evidence>
<dbReference type="Proteomes" id="UP000611629">
    <property type="component" value="Unassembled WGS sequence"/>
</dbReference>
<evidence type="ECO:0000256" key="4">
    <source>
        <dbReference type="ARBA" id="ARBA00023235"/>
    </source>
</evidence>
<dbReference type="NCBIfam" id="TIGR00005">
    <property type="entry name" value="rluA_subfam"/>
    <property type="match status" value="1"/>
</dbReference>
<dbReference type="InterPro" id="IPR020103">
    <property type="entry name" value="PsdUridine_synth_cat_dom_sf"/>
</dbReference>
<organism evidence="9 10">
    <name type="scientific">Sedimentibacter hydroxybenzoicus DSM 7310</name>
    <dbReference type="NCBI Taxonomy" id="1123245"/>
    <lineage>
        <taxon>Bacteria</taxon>
        <taxon>Bacillati</taxon>
        <taxon>Bacillota</taxon>
        <taxon>Tissierellia</taxon>
        <taxon>Sedimentibacter</taxon>
    </lineage>
</organism>
<comment type="function">
    <text evidence="7">Responsible for synthesis of pseudouridine from uracil.</text>
</comment>
<dbReference type="InterPro" id="IPR006225">
    <property type="entry name" value="PsdUridine_synth_RluC/D"/>
</dbReference>
<evidence type="ECO:0000256" key="2">
    <source>
        <dbReference type="ARBA" id="ARBA00010876"/>
    </source>
</evidence>
<dbReference type="SUPFAM" id="SSF55120">
    <property type="entry name" value="Pseudouridine synthase"/>
    <property type="match status" value="1"/>
</dbReference>
<feature type="domain" description="RNA-binding S4" evidence="8">
    <location>
        <begin position="34"/>
        <end position="98"/>
    </location>
</feature>
<dbReference type="GO" id="GO:0120159">
    <property type="term" value="F:rRNA pseudouridine synthase activity"/>
    <property type="evidence" value="ECO:0007669"/>
    <property type="project" value="UniProtKB-ARBA"/>
</dbReference>
<evidence type="ECO:0000256" key="5">
    <source>
        <dbReference type="PIRSR" id="PIRSR606225-1"/>
    </source>
</evidence>
<dbReference type="Gene3D" id="3.30.2350.10">
    <property type="entry name" value="Pseudouridine synthase"/>
    <property type="match status" value="1"/>
</dbReference>
<comment type="similarity">
    <text evidence="2 7">Belongs to the pseudouridine synthase RluA family.</text>
</comment>
<comment type="catalytic activity">
    <reaction evidence="1 7">
        <text>a uridine in RNA = a pseudouridine in RNA</text>
        <dbReference type="Rhea" id="RHEA:48348"/>
        <dbReference type="Rhea" id="RHEA-COMP:12068"/>
        <dbReference type="Rhea" id="RHEA-COMP:12069"/>
        <dbReference type="ChEBI" id="CHEBI:65314"/>
        <dbReference type="ChEBI" id="CHEBI:65315"/>
    </reaction>
</comment>
<keyword evidence="3 6" id="KW-0694">RNA-binding</keyword>
<evidence type="ECO:0000256" key="6">
    <source>
        <dbReference type="PROSITE-ProRule" id="PRU00182"/>
    </source>
</evidence>
<accession>A0A974GW57</accession>
<dbReference type="SMART" id="SM00363">
    <property type="entry name" value="S4"/>
    <property type="match status" value="1"/>
</dbReference>
<dbReference type="Pfam" id="PF01479">
    <property type="entry name" value="S4"/>
    <property type="match status" value="1"/>
</dbReference>
<dbReference type="PANTHER" id="PTHR21600">
    <property type="entry name" value="MITOCHONDRIAL RNA PSEUDOURIDINE SYNTHASE"/>
    <property type="match status" value="1"/>
</dbReference>
<dbReference type="InterPro" id="IPR002942">
    <property type="entry name" value="S4_RNA-bd"/>
</dbReference>
<dbReference type="InterPro" id="IPR036986">
    <property type="entry name" value="S4_RNA-bd_sf"/>
</dbReference>
<dbReference type="PROSITE" id="PS50889">
    <property type="entry name" value="S4"/>
    <property type="match status" value="1"/>
</dbReference>
<comment type="caution">
    <text evidence="9">The sequence shown here is derived from an EMBL/GenBank/DDBJ whole genome shotgun (WGS) entry which is preliminary data.</text>
</comment>
<feature type="active site" evidence="5">
    <location>
        <position position="157"/>
    </location>
</feature>
<dbReference type="Pfam" id="PF00849">
    <property type="entry name" value="PseudoU_synth_2"/>
    <property type="match status" value="1"/>
</dbReference>
<dbReference type="InterPro" id="IPR050188">
    <property type="entry name" value="RluA_PseudoU_synthase"/>
</dbReference>
<evidence type="ECO:0000256" key="3">
    <source>
        <dbReference type="ARBA" id="ARBA00022884"/>
    </source>
</evidence>
<name>A0A974GW57_SEDHY</name>
<reference evidence="9" key="1">
    <citation type="submission" date="2020-07" db="EMBL/GenBank/DDBJ databases">
        <title>Genomic analysis of a strain of Sedimentibacter Hydroxybenzoicus DSM7310.</title>
        <authorList>
            <person name="Ma S."/>
        </authorList>
    </citation>
    <scope>NUCLEOTIDE SEQUENCE</scope>
    <source>
        <strain evidence="9">DSM 7310</strain>
    </source>
</reference>
<dbReference type="EC" id="5.4.99.-" evidence="7"/>
<dbReference type="AlphaFoldDB" id="A0A974GW57"/>
<evidence type="ECO:0000256" key="1">
    <source>
        <dbReference type="ARBA" id="ARBA00000073"/>
    </source>
</evidence>
<dbReference type="RefSeq" id="WP_179237814.1">
    <property type="nucleotide sequence ID" value="NZ_JACBNQ010000007.1"/>
</dbReference>
<gene>
    <name evidence="9" type="ORF">HZF24_08205</name>
</gene>
<dbReference type="CDD" id="cd02869">
    <property type="entry name" value="PseudoU_synth_RluA_like"/>
    <property type="match status" value="1"/>
</dbReference>
<proteinExistence type="inferred from homology"/>
<keyword evidence="4 7" id="KW-0413">Isomerase</keyword>
<evidence type="ECO:0000259" key="8">
    <source>
        <dbReference type="SMART" id="SM00363"/>
    </source>
</evidence>
<dbReference type="Gene3D" id="3.10.290.10">
    <property type="entry name" value="RNA-binding S4 domain"/>
    <property type="match status" value="1"/>
</dbReference>